<name>A0AAI9TJ95_PENTH</name>
<evidence type="ECO:0000313" key="1">
    <source>
        <dbReference type="EMBL" id="KAJ9487790.1"/>
    </source>
</evidence>
<keyword evidence="2" id="KW-1185">Reference proteome</keyword>
<gene>
    <name evidence="1" type="ORF">VN97_g5516</name>
</gene>
<reference evidence="1" key="2">
    <citation type="journal article" date="2016" name="Fungal Biol.">
        <title>Ochratoxin A production by Penicillium thymicola.</title>
        <authorList>
            <person name="Nguyen H.D.T."/>
            <person name="McMullin D.R."/>
            <person name="Ponomareva E."/>
            <person name="Riley R."/>
            <person name="Pomraning K.R."/>
            <person name="Baker S.E."/>
            <person name="Seifert K.A."/>
        </authorList>
    </citation>
    <scope>NUCLEOTIDE SEQUENCE</scope>
    <source>
        <strain evidence="1">DAOM 180753</strain>
    </source>
</reference>
<organism evidence="1 2">
    <name type="scientific">Penicillium thymicola</name>
    <dbReference type="NCBI Taxonomy" id="293382"/>
    <lineage>
        <taxon>Eukaryota</taxon>
        <taxon>Fungi</taxon>
        <taxon>Dikarya</taxon>
        <taxon>Ascomycota</taxon>
        <taxon>Pezizomycotina</taxon>
        <taxon>Eurotiomycetes</taxon>
        <taxon>Eurotiomycetidae</taxon>
        <taxon>Eurotiales</taxon>
        <taxon>Aspergillaceae</taxon>
        <taxon>Penicillium</taxon>
    </lineage>
</organism>
<evidence type="ECO:0000313" key="2">
    <source>
        <dbReference type="Proteomes" id="UP001227192"/>
    </source>
</evidence>
<proteinExistence type="predicted"/>
<comment type="caution">
    <text evidence="1">The sequence shown here is derived from an EMBL/GenBank/DDBJ whole genome shotgun (WGS) entry which is preliminary data.</text>
</comment>
<dbReference type="AlphaFoldDB" id="A0AAI9TJ95"/>
<sequence>MDARSLICLPCQAPKGPVVWALGTATWAHLTTCDEIKFLYHGDPFYLQWTRKLFKSLKGPKALRREGQIRFIGIFQSRACLPVVDT</sequence>
<reference evidence="1" key="1">
    <citation type="submission" date="2015-06" db="EMBL/GenBank/DDBJ databases">
        <authorList>
            <person name="Nguyen H."/>
        </authorList>
    </citation>
    <scope>NUCLEOTIDE SEQUENCE</scope>
    <source>
        <strain evidence="1">DAOM 180753</strain>
    </source>
</reference>
<protein>
    <submittedName>
        <fullName evidence="1">Uncharacterized protein</fullName>
    </submittedName>
</protein>
<dbReference type="Proteomes" id="UP001227192">
    <property type="component" value="Unassembled WGS sequence"/>
</dbReference>
<accession>A0AAI9TJ95</accession>
<dbReference type="EMBL" id="LACB01000143">
    <property type="protein sequence ID" value="KAJ9487790.1"/>
    <property type="molecule type" value="Genomic_DNA"/>
</dbReference>